<dbReference type="eggNOG" id="COG1088">
    <property type="taxonomic scope" value="Bacteria"/>
</dbReference>
<comment type="catalytic activity">
    <reaction evidence="1 7">
        <text>dTDP-alpha-D-glucose = dTDP-4-dehydro-6-deoxy-alpha-D-glucose + H2O</text>
        <dbReference type="Rhea" id="RHEA:17221"/>
        <dbReference type="ChEBI" id="CHEBI:15377"/>
        <dbReference type="ChEBI" id="CHEBI:57477"/>
        <dbReference type="ChEBI" id="CHEBI:57649"/>
        <dbReference type="EC" id="4.2.1.46"/>
    </reaction>
</comment>
<dbReference type="InterPro" id="IPR005888">
    <property type="entry name" value="dTDP_Gluc_deHydtase"/>
</dbReference>
<comment type="cofactor">
    <cofactor evidence="2 7">
        <name>NAD(+)</name>
        <dbReference type="ChEBI" id="CHEBI:57540"/>
    </cofactor>
</comment>
<evidence type="ECO:0000256" key="2">
    <source>
        <dbReference type="ARBA" id="ARBA00001911"/>
    </source>
</evidence>
<accession>D5EH13</accession>
<dbReference type="InterPro" id="IPR036291">
    <property type="entry name" value="NAD(P)-bd_dom_sf"/>
</dbReference>
<evidence type="ECO:0000313" key="10">
    <source>
        <dbReference type="Proteomes" id="UP000002366"/>
    </source>
</evidence>
<evidence type="ECO:0000256" key="6">
    <source>
        <dbReference type="ARBA" id="ARBA00023239"/>
    </source>
</evidence>
<gene>
    <name evidence="9" type="ordered locus">Amico_1731</name>
</gene>
<dbReference type="InterPro" id="IPR016040">
    <property type="entry name" value="NAD(P)-bd_dom"/>
</dbReference>
<dbReference type="NCBIfam" id="TIGR01181">
    <property type="entry name" value="dTDP_gluc_dehyt"/>
    <property type="match status" value="1"/>
</dbReference>
<reference evidence="9 10" key="1">
    <citation type="journal article" date="2010" name="Stand. Genomic Sci.">
        <title>Complete genome sequence of Aminobacterium colombiense type strain (ALA-1).</title>
        <authorList>
            <person name="Chertkov O."/>
            <person name="Sikorski J."/>
            <person name="Brambilla E."/>
            <person name="Lapidus A."/>
            <person name="Copeland A."/>
            <person name="Glavina Del Rio T."/>
            <person name="Nolan M."/>
            <person name="Lucas S."/>
            <person name="Tice H."/>
            <person name="Cheng J.F."/>
            <person name="Han C."/>
            <person name="Detter J.C."/>
            <person name="Bruce D."/>
            <person name="Tapia R."/>
            <person name="Goodwin L."/>
            <person name="Pitluck S."/>
            <person name="Liolios K."/>
            <person name="Ivanova N."/>
            <person name="Mavromatis K."/>
            <person name="Ovchinnikova G."/>
            <person name="Pati A."/>
            <person name="Chen A."/>
            <person name="Palaniappan K."/>
            <person name="Land M."/>
            <person name="Hauser L."/>
            <person name="Chang Y.J."/>
            <person name="Jeffries C.D."/>
            <person name="Spring S."/>
            <person name="Rohde M."/>
            <person name="Goker M."/>
            <person name="Bristow J."/>
            <person name="Eisen J.A."/>
            <person name="Markowitz V."/>
            <person name="Hugenholtz P."/>
            <person name="Kyrpides N.C."/>
            <person name="Klenk H.P."/>
        </authorList>
    </citation>
    <scope>NUCLEOTIDE SEQUENCE [LARGE SCALE GENOMIC DNA]</scope>
    <source>
        <strain evidence="10">DSM 12261 / ALA-1</strain>
    </source>
</reference>
<dbReference type="HOGENOM" id="CLU_007383_1_14_0"/>
<sequence>MFKKSAKAILVTGGCGFIGNNLVRYILNNYDFTIINLDKLTYAGNVDSLCDISSKERYKFVQGDIGDRNLVRKVLAKEKPWAILNLAAESHVDRSIDGPDDFVQTNIVGTFNLLEEVRYYWNFLEAKKREKFRFLHVSTDEVFGSLRLDDAAFTENHQYSPNSPYSASKAASDHLVRSYFRTYGLPTLTTHCSNNYGPYQFPEKLIPLMVLNCLSERALPVYGDGQNIRDWLYVGDHCCALMTVLLNGKAGQTYNIGGNCEKKNIEIVCLVCSILDEKKPRLQGKKYNELITFVKDRPGHDLRYAMNTEKIRSELGWRAVESFETGLEKTIEWYLNNNIWTERILSGKYQLERLGVATTQRME</sequence>
<dbReference type="AlphaFoldDB" id="D5EH13"/>
<name>D5EH13_AMICL</name>
<feature type="domain" description="NAD(P)-binding" evidence="8">
    <location>
        <begin position="10"/>
        <end position="330"/>
    </location>
</feature>
<dbReference type="Pfam" id="PF16363">
    <property type="entry name" value="GDP_Man_Dehyd"/>
    <property type="match status" value="1"/>
</dbReference>
<dbReference type="Gene3D" id="3.90.25.10">
    <property type="entry name" value="UDP-galactose 4-epimerase, domain 1"/>
    <property type="match status" value="1"/>
</dbReference>
<dbReference type="EMBL" id="CP001997">
    <property type="protein sequence ID" value="ADE57845.1"/>
    <property type="molecule type" value="Genomic_DNA"/>
</dbReference>
<keyword evidence="6 7" id="KW-0456">Lyase</keyword>
<comment type="similarity">
    <text evidence="3 7">Belongs to the NAD(P)-dependent epimerase/dehydratase family. dTDP-glucose dehydratase subfamily.</text>
</comment>
<dbReference type="KEGG" id="aco:Amico_1731"/>
<dbReference type="Proteomes" id="UP000002366">
    <property type="component" value="Chromosome"/>
</dbReference>
<evidence type="ECO:0000256" key="7">
    <source>
        <dbReference type="RuleBase" id="RU004473"/>
    </source>
</evidence>
<dbReference type="EC" id="4.2.1.46" evidence="4 7"/>
<evidence type="ECO:0000256" key="4">
    <source>
        <dbReference type="ARBA" id="ARBA00011990"/>
    </source>
</evidence>
<evidence type="ECO:0000256" key="5">
    <source>
        <dbReference type="ARBA" id="ARBA00023027"/>
    </source>
</evidence>
<dbReference type="CDD" id="cd05246">
    <property type="entry name" value="dTDP_GD_SDR_e"/>
    <property type="match status" value="1"/>
</dbReference>
<dbReference type="GO" id="GO:0008460">
    <property type="term" value="F:dTDP-glucose 4,6-dehydratase activity"/>
    <property type="evidence" value="ECO:0007669"/>
    <property type="project" value="UniProtKB-EC"/>
</dbReference>
<organism evidence="9 10">
    <name type="scientific">Aminobacterium colombiense (strain DSM 12261 / ALA-1)</name>
    <dbReference type="NCBI Taxonomy" id="572547"/>
    <lineage>
        <taxon>Bacteria</taxon>
        <taxon>Thermotogati</taxon>
        <taxon>Synergistota</taxon>
        <taxon>Synergistia</taxon>
        <taxon>Synergistales</taxon>
        <taxon>Aminobacteriaceae</taxon>
        <taxon>Aminobacterium</taxon>
    </lineage>
</organism>
<dbReference type="GO" id="GO:0009225">
    <property type="term" value="P:nucleotide-sugar metabolic process"/>
    <property type="evidence" value="ECO:0007669"/>
    <property type="project" value="InterPro"/>
</dbReference>
<evidence type="ECO:0000259" key="8">
    <source>
        <dbReference type="Pfam" id="PF16363"/>
    </source>
</evidence>
<evidence type="ECO:0000256" key="3">
    <source>
        <dbReference type="ARBA" id="ARBA00008178"/>
    </source>
</evidence>
<dbReference type="RefSeq" id="WP_013049107.1">
    <property type="nucleotide sequence ID" value="NC_014011.1"/>
</dbReference>
<protein>
    <recommendedName>
        <fullName evidence="4 7">dTDP-glucose 4,6-dehydratase</fullName>
        <ecNumber evidence="4 7">4.2.1.46</ecNumber>
    </recommendedName>
</protein>
<evidence type="ECO:0000256" key="1">
    <source>
        <dbReference type="ARBA" id="ARBA00001539"/>
    </source>
</evidence>
<dbReference type="Gene3D" id="3.40.50.720">
    <property type="entry name" value="NAD(P)-binding Rossmann-like Domain"/>
    <property type="match status" value="1"/>
</dbReference>
<proteinExistence type="inferred from homology"/>
<keyword evidence="10" id="KW-1185">Reference proteome</keyword>
<dbReference type="STRING" id="572547.Amico_1731"/>
<evidence type="ECO:0000313" key="9">
    <source>
        <dbReference type="EMBL" id="ADE57845.1"/>
    </source>
</evidence>
<dbReference type="SUPFAM" id="SSF51735">
    <property type="entry name" value="NAD(P)-binding Rossmann-fold domains"/>
    <property type="match status" value="1"/>
</dbReference>
<dbReference type="PANTHER" id="PTHR43000">
    <property type="entry name" value="DTDP-D-GLUCOSE 4,6-DEHYDRATASE-RELATED"/>
    <property type="match status" value="1"/>
</dbReference>
<dbReference type="OrthoDB" id="9811743at2"/>
<keyword evidence="5" id="KW-0520">NAD</keyword>